<protein>
    <submittedName>
        <fullName evidence="1">COBRA-like protein</fullName>
    </submittedName>
</protein>
<keyword evidence="2" id="KW-1185">Reference proteome</keyword>
<proteinExistence type="predicted"/>
<organism evidence="1 2">
    <name type="scientific">Melia azedarach</name>
    <name type="common">Chinaberry tree</name>
    <dbReference type="NCBI Taxonomy" id="155640"/>
    <lineage>
        <taxon>Eukaryota</taxon>
        <taxon>Viridiplantae</taxon>
        <taxon>Streptophyta</taxon>
        <taxon>Embryophyta</taxon>
        <taxon>Tracheophyta</taxon>
        <taxon>Spermatophyta</taxon>
        <taxon>Magnoliopsida</taxon>
        <taxon>eudicotyledons</taxon>
        <taxon>Gunneridae</taxon>
        <taxon>Pentapetalae</taxon>
        <taxon>rosids</taxon>
        <taxon>malvids</taxon>
        <taxon>Sapindales</taxon>
        <taxon>Meliaceae</taxon>
        <taxon>Melia</taxon>
    </lineage>
</organism>
<name>A0ACC1XZX1_MELAZ</name>
<dbReference type="Proteomes" id="UP001164539">
    <property type="component" value="Chromosome 6"/>
</dbReference>
<evidence type="ECO:0000313" key="1">
    <source>
        <dbReference type="EMBL" id="KAJ4716713.1"/>
    </source>
</evidence>
<accession>A0ACC1XZX1</accession>
<sequence>MELILSHLWHITLAFTLLISLGGFAGIALLPLGLFDARVTIHNYYQYRHVDKPGWKVGWTWTKNEIILSMSGAFAIQQGNCSSYKFQYAHSCKKDPEIADLGSDASTQNMTDGCCRSGILSAYAINPAKSFSSFEVTVANLGMNAHVTAPQNLTLMAPGPGYSCGLLEDAKPTISSDIGGRRQVQVFKTWKAACTYSTFLANKVPVCCVSLSTFYNPNITSCSMCSCGCRDADKTTFSCIRQANELSQSDFMNSLDIVQCSDHMCPVRVHWHIKNNYMDHWRVKLTVSNYNYKRNYSGWNVLVQHPGFSQNSMAYSFNSSVLPSVGFSEKVALFWGISYYNEELLQVNDNRVGSVTTEILLKKDLDSFTLRNGWAFPRRIYFNGEDCEMPLPDDFPMLPNASSTLNPATNCFLLLLIFLAFKTQLIFTWP</sequence>
<evidence type="ECO:0000313" key="2">
    <source>
        <dbReference type="Proteomes" id="UP001164539"/>
    </source>
</evidence>
<dbReference type="EMBL" id="CM051399">
    <property type="protein sequence ID" value="KAJ4716713.1"/>
    <property type="molecule type" value="Genomic_DNA"/>
</dbReference>
<comment type="caution">
    <text evidence="1">The sequence shown here is derived from an EMBL/GenBank/DDBJ whole genome shotgun (WGS) entry which is preliminary data.</text>
</comment>
<reference evidence="1 2" key="1">
    <citation type="journal article" date="2023" name="Science">
        <title>Complex scaffold remodeling in plant triterpene biosynthesis.</title>
        <authorList>
            <person name="De La Pena R."/>
            <person name="Hodgson H."/>
            <person name="Liu J.C."/>
            <person name="Stephenson M.J."/>
            <person name="Martin A.C."/>
            <person name="Owen C."/>
            <person name="Harkess A."/>
            <person name="Leebens-Mack J."/>
            <person name="Jimenez L.E."/>
            <person name="Osbourn A."/>
            <person name="Sattely E.S."/>
        </authorList>
    </citation>
    <scope>NUCLEOTIDE SEQUENCE [LARGE SCALE GENOMIC DNA]</scope>
    <source>
        <strain evidence="2">cv. JPN11</strain>
        <tissue evidence="1">Leaf</tissue>
    </source>
</reference>
<gene>
    <name evidence="1" type="ORF">OWV82_011694</name>
</gene>